<sequence>MKTIYDFSVKDSKLNEVSLTKFKDKVLLIVNVASYCGLTYQYEGIENLYKKYKKSGFEVLAFPCNQFALQEPGTNEEIRNFCDTKYAITFEIFNKIHVNGSKSDPLYKFLKNKMPGVAGTSQIKWNFTKFLISKNGDIVKRFSPQTEANEIELSIMELL</sequence>
<dbReference type="InterPro" id="IPR029760">
    <property type="entry name" value="GPX_CS"/>
</dbReference>
<feature type="active site" evidence="4">
    <location>
        <position position="36"/>
    </location>
</feature>
<organism evidence="6 7">
    <name type="scientific">SAR86 cluster bacterium SAR86A</name>
    <dbReference type="NCBI Taxonomy" id="1123866"/>
    <lineage>
        <taxon>Bacteria</taxon>
        <taxon>Pseudomonadati</taxon>
        <taxon>Pseudomonadota</taxon>
        <taxon>Gammaproteobacteria</taxon>
        <taxon>SAR86 cluster</taxon>
    </lineage>
</organism>
<dbReference type="AlphaFoldDB" id="J5KCZ6"/>
<dbReference type="InterPro" id="IPR036249">
    <property type="entry name" value="Thioredoxin-like_sf"/>
</dbReference>
<evidence type="ECO:0000256" key="5">
    <source>
        <dbReference type="RuleBase" id="RU000499"/>
    </source>
</evidence>
<evidence type="ECO:0000256" key="1">
    <source>
        <dbReference type="ARBA" id="ARBA00006926"/>
    </source>
</evidence>
<dbReference type="GO" id="GO:0004601">
    <property type="term" value="F:peroxidase activity"/>
    <property type="evidence" value="ECO:0007669"/>
    <property type="project" value="UniProtKB-KW"/>
</dbReference>
<comment type="similarity">
    <text evidence="1 5">Belongs to the glutathione peroxidase family.</text>
</comment>
<name>J5KCZ6_9GAMM</name>
<dbReference type="CDD" id="cd00340">
    <property type="entry name" value="GSH_Peroxidase"/>
    <property type="match status" value="1"/>
</dbReference>
<dbReference type="PIRSF" id="PIRSF000303">
    <property type="entry name" value="Glutathion_perox"/>
    <property type="match status" value="1"/>
</dbReference>
<dbReference type="Gene3D" id="3.40.30.10">
    <property type="entry name" value="Glutaredoxin"/>
    <property type="match status" value="1"/>
</dbReference>
<evidence type="ECO:0000256" key="2">
    <source>
        <dbReference type="ARBA" id="ARBA00022559"/>
    </source>
</evidence>
<evidence type="ECO:0000313" key="6">
    <source>
        <dbReference type="EMBL" id="EJP71616.1"/>
    </source>
</evidence>
<keyword evidence="2 5" id="KW-0575">Peroxidase</keyword>
<evidence type="ECO:0000313" key="7">
    <source>
        <dbReference type="Proteomes" id="UP000010305"/>
    </source>
</evidence>
<dbReference type="InterPro" id="IPR029759">
    <property type="entry name" value="GPX_AS"/>
</dbReference>
<dbReference type="PANTHER" id="PTHR11592:SF78">
    <property type="entry name" value="GLUTATHIONE PEROXIDASE"/>
    <property type="match status" value="1"/>
</dbReference>
<accession>J5KCZ6</accession>
<keyword evidence="3 5" id="KW-0560">Oxidoreductase</keyword>
<dbReference type="PROSITE" id="PS51355">
    <property type="entry name" value="GLUTATHIONE_PEROXID_3"/>
    <property type="match status" value="1"/>
</dbReference>
<evidence type="ECO:0000256" key="4">
    <source>
        <dbReference type="PIRSR" id="PIRSR000303-1"/>
    </source>
</evidence>
<dbReference type="SUPFAM" id="SSF52833">
    <property type="entry name" value="Thioredoxin-like"/>
    <property type="match status" value="1"/>
</dbReference>
<reference evidence="6 7" key="1">
    <citation type="journal article" date="2012" name="ISME J.">
        <title>Genomic insights to SAR86, an abundant and uncultivated marine bacterial lineage.</title>
        <authorList>
            <person name="Dupont C.L."/>
            <person name="Rusch D.B."/>
            <person name="Yooseph S."/>
            <person name="Lombardo M.J."/>
            <person name="Richter R.A."/>
            <person name="Valas R."/>
            <person name="Novotny M."/>
            <person name="Yee-Greenbaum J."/>
            <person name="Selengut J.D."/>
            <person name="Haft D.H."/>
            <person name="Halpern A.L."/>
            <person name="Lasken R.S."/>
            <person name="Nealson K."/>
            <person name="Friedman R."/>
            <person name="Venter J.C."/>
        </authorList>
    </citation>
    <scope>NUCLEOTIDE SEQUENCE [LARGE SCALE GENOMIC DNA]</scope>
</reference>
<dbReference type="Pfam" id="PF00255">
    <property type="entry name" value="GSHPx"/>
    <property type="match status" value="1"/>
</dbReference>
<dbReference type="FunFam" id="3.40.30.10:FF:000010">
    <property type="entry name" value="Glutathione peroxidase"/>
    <property type="match status" value="1"/>
</dbReference>
<proteinExistence type="inferred from homology"/>
<protein>
    <recommendedName>
        <fullName evidence="5">Glutathione peroxidase</fullName>
    </recommendedName>
</protein>
<dbReference type="HOGENOM" id="CLU_029507_2_2_6"/>
<dbReference type="GO" id="GO:0006979">
    <property type="term" value="P:response to oxidative stress"/>
    <property type="evidence" value="ECO:0007669"/>
    <property type="project" value="InterPro"/>
</dbReference>
<dbReference type="EMBL" id="JH611156">
    <property type="protein sequence ID" value="EJP71616.1"/>
    <property type="molecule type" value="Genomic_DNA"/>
</dbReference>
<dbReference type="PROSITE" id="PS00460">
    <property type="entry name" value="GLUTATHIONE_PEROXID_1"/>
    <property type="match status" value="1"/>
</dbReference>
<dbReference type="PANTHER" id="PTHR11592">
    <property type="entry name" value="GLUTATHIONE PEROXIDASE"/>
    <property type="match status" value="1"/>
</dbReference>
<dbReference type="PRINTS" id="PR01011">
    <property type="entry name" value="GLUTPROXDASE"/>
</dbReference>
<evidence type="ECO:0000256" key="3">
    <source>
        <dbReference type="ARBA" id="ARBA00023002"/>
    </source>
</evidence>
<dbReference type="InterPro" id="IPR000889">
    <property type="entry name" value="Glutathione_peroxidase"/>
</dbReference>
<dbReference type="PROSITE" id="PS00763">
    <property type="entry name" value="GLUTATHIONE_PEROXID_2"/>
    <property type="match status" value="1"/>
</dbReference>
<dbReference type="STRING" id="1123866.NT01SARS_0087"/>
<dbReference type="Proteomes" id="UP000010305">
    <property type="component" value="Unassembled WGS sequence"/>
</dbReference>
<gene>
    <name evidence="6" type="ORF">NT01SARS_0087</name>
</gene>